<comment type="caution">
    <text evidence="7">The sequence shown here is derived from an EMBL/GenBank/DDBJ whole genome shotgun (WGS) entry which is preliminary data.</text>
</comment>
<protein>
    <submittedName>
        <fullName evidence="7">Uncharacterized protein</fullName>
    </submittedName>
</protein>
<dbReference type="Gene3D" id="1.10.1790.10">
    <property type="entry name" value="PRD domain"/>
    <property type="match status" value="2"/>
</dbReference>
<evidence type="ECO:0000256" key="1">
    <source>
        <dbReference type="ARBA" id="ARBA00022737"/>
    </source>
</evidence>
<keyword evidence="4" id="KW-0804">Transcription</keyword>
<accession>N9VDC9</accession>
<sequence length="631" mass="74015">MECLSERMKAILLYLKDKGEISSKELSSQVHVSTRTIKSDMVQIAKIVKNYGAELKAKRGYGYSLKIYDIELFAPLNDLLNQAENANMMEVPKTMQERIAYLIRKLLMVDYPLKLDELADEVFVSRQTINGDLKEVRKLLSNYELGIHSGNDGIIIKGDEIQKRRCINESFFQNNEAFFVQDNMMFSSDMNQKEIRFVREALLHVLNEYAIRFSDLSIQNMVIHIMIAIRRYQFYQYVHFDTAKRAKIMKSVYYDAAKSLKGMLENQFHVVLPDDEIIYLAIHIQSKAIVMNVNQDSESAEEIEELLYAIYRRIKKRFHISLFLNQELNEFLKLHIPAMVERIRNKLYMRNPLLFETMRHYQYAVEICMEAAYEIEQWFDIKLDENEFAYLVLYFNLALSKIKKKKKRRVILICGHGRPEMILTLNQLNEKFASQIQDIITLDIYELPEFDFHHDDILIATIPISLDIEVPFIYIHGHLENFYDEIYEAFSHTSIPYVDMRSLIRKEYFFTNLECNTQEDVLISLANLLASEMGQGISNSIMNGICLSFSEVGNGCVILHTLYDLAIPCVAIMLLKAPVLWNHSYISTVVFCNVSVLEYSLIEQIYQKISQWCEKDHRYIKNYEQLIKSFE</sequence>
<dbReference type="Pfam" id="PF08279">
    <property type="entry name" value="HTH_11"/>
    <property type="match status" value="1"/>
</dbReference>
<name>N9VDC9_CLOIN</name>
<dbReference type="Gene3D" id="3.40.930.10">
    <property type="entry name" value="Mannitol-specific EII, Chain A"/>
    <property type="match status" value="1"/>
</dbReference>
<dbReference type="InterPro" id="IPR013196">
    <property type="entry name" value="HTH_11"/>
</dbReference>
<evidence type="ECO:0000259" key="5">
    <source>
        <dbReference type="PROSITE" id="PS51000"/>
    </source>
</evidence>
<dbReference type="Gene3D" id="1.10.10.10">
    <property type="entry name" value="Winged helix-like DNA-binding domain superfamily/Winged helix DNA-binding domain"/>
    <property type="match status" value="2"/>
</dbReference>
<dbReference type="InterPro" id="IPR036634">
    <property type="entry name" value="PRD_sf"/>
</dbReference>
<dbReference type="Proteomes" id="UP000013051">
    <property type="component" value="Unassembled WGS sequence"/>
</dbReference>
<evidence type="ECO:0000313" key="8">
    <source>
        <dbReference type="Proteomes" id="UP000013051"/>
    </source>
</evidence>
<keyword evidence="3" id="KW-0010">Activator</keyword>
<dbReference type="InterPro" id="IPR016152">
    <property type="entry name" value="PTrfase/Anion_transptr"/>
</dbReference>
<dbReference type="PROSITE" id="PS51372">
    <property type="entry name" value="PRD_2"/>
    <property type="match status" value="2"/>
</dbReference>
<gene>
    <name evidence="7" type="ORF">HMPREF1094_00865</name>
</gene>
<dbReference type="eggNOG" id="COG3711">
    <property type="taxonomic scope" value="Bacteria"/>
</dbReference>
<dbReference type="PANTHER" id="PTHR30185">
    <property type="entry name" value="CRYPTIC BETA-GLUCOSIDE BGL OPERON ANTITERMINATOR"/>
    <property type="match status" value="1"/>
</dbReference>
<proteinExistence type="predicted"/>
<dbReference type="SUPFAM" id="SSF55804">
    <property type="entry name" value="Phoshotransferase/anion transport protein"/>
    <property type="match status" value="1"/>
</dbReference>
<dbReference type="InterPro" id="IPR001034">
    <property type="entry name" value="DeoR_HTH"/>
</dbReference>
<dbReference type="Pfam" id="PF05043">
    <property type="entry name" value="Mga"/>
    <property type="match status" value="1"/>
</dbReference>
<dbReference type="PANTHER" id="PTHR30185:SF13">
    <property type="entry name" value="LICABCH OPERON REGULATOR-RELATED"/>
    <property type="match status" value="1"/>
</dbReference>
<dbReference type="InterPro" id="IPR050661">
    <property type="entry name" value="BglG_antiterminators"/>
</dbReference>
<evidence type="ECO:0000256" key="2">
    <source>
        <dbReference type="ARBA" id="ARBA00023015"/>
    </source>
</evidence>
<evidence type="ECO:0000256" key="4">
    <source>
        <dbReference type="ARBA" id="ARBA00023163"/>
    </source>
</evidence>
<keyword evidence="1" id="KW-0677">Repeat</keyword>
<keyword evidence="8" id="KW-1185">Reference proteome</keyword>
<dbReference type="AlphaFoldDB" id="N9VDC9"/>
<dbReference type="InterPro" id="IPR036388">
    <property type="entry name" value="WH-like_DNA-bd_sf"/>
</dbReference>
<dbReference type="InterPro" id="IPR011608">
    <property type="entry name" value="PRD"/>
</dbReference>
<keyword evidence="2" id="KW-0805">Transcription regulation</keyword>
<dbReference type="InterPro" id="IPR007737">
    <property type="entry name" value="Mga_HTH"/>
</dbReference>
<evidence type="ECO:0000313" key="7">
    <source>
        <dbReference type="EMBL" id="ENY88414.1"/>
    </source>
</evidence>
<dbReference type="PROSITE" id="PS51000">
    <property type="entry name" value="HTH_DEOR_2"/>
    <property type="match status" value="1"/>
</dbReference>
<dbReference type="SUPFAM" id="SSF63520">
    <property type="entry name" value="PTS-regulatory domain, PRD"/>
    <property type="match status" value="2"/>
</dbReference>
<feature type="domain" description="PRD" evidence="6">
    <location>
        <begin position="298"/>
        <end position="405"/>
    </location>
</feature>
<reference evidence="7 8" key="1">
    <citation type="submission" date="2013-01" db="EMBL/GenBank/DDBJ databases">
        <title>The Genome Sequence of Clostridium innocuum 2959.</title>
        <authorList>
            <consortium name="The Broad Institute Genome Sequencing Platform"/>
            <person name="Earl A."/>
            <person name="Ward D."/>
            <person name="Feldgarden M."/>
            <person name="Gevers D."/>
            <person name="Courvalin P."/>
            <person name="Lambert T."/>
            <person name="Walker B."/>
            <person name="Young S.K."/>
            <person name="Zeng Q."/>
            <person name="Gargeya S."/>
            <person name="Fitzgerald M."/>
            <person name="Haas B."/>
            <person name="Abouelleil A."/>
            <person name="Alvarado L."/>
            <person name="Arachchi H.M."/>
            <person name="Berlin A.M."/>
            <person name="Chapman S.B."/>
            <person name="Dewar J."/>
            <person name="Goldberg J."/>
            <person name="Griggs A."/>
            <person name="Gujja S."/>
            <person name="Hansen M."/>
            <person name="Howarth C."/>
            <person name="Imamovic A."/>
            <person name="Larimer J."/>
            <person name="McCowan C."/>
            <person name="Murphy C."/>
            <person name="Neiman D."/>
            <person name="Pearson M."/>
            <person name="Priest M."/>
            <person name="Roberts A."/>
            <person name="Saif S."/>
            <person name="Shea T."/>
            <person name="Sisk P."/>
            <person name="Sykes S."/>
            <person name="Wortman J."/>
            <person name="Nusbaum C."/>
            <person name="Birren B."/>
        </authorList>
    </citation>
    <scope>NUCLEOTIDE SEQUENCE [LARGE SCALE GENOMIC DNA]</scope>
    <source>
        <strain evidence="7 8">2959</strain>
    </source>
</reference>
<feature type="domain" description="HTH deoR-type" evidence="5">
    <location>
        <begin position="4"/>
        <end position="63"/>
    </location>
</feature>
<evidence type="ECO:0000256" key="3">
    <source>
        <dbReference type="ARBA" id="ARBA00023159"/>
    </source>
</evidence>
<dbReference type="Pfam" id="PF00874">
    <property type="entry name" value="PRD"/>
    <property type="match status" value="2"/>
</dbReference>
<evidence type="ECO:0000259" key="6">
    <source>
        <dbReference type="PROSITE" id="PS51372"/>
    </source>
</evidence>
<organism evidence="7 8">
    <name type="scientific">[Clostridium] innocuum 2959</name>
    <dbReference type="NCBI Taxonomy" id="999413"/>
    <lineage>
        <taxon>Bacteria</taxon>
        <taxon>Bacillati</taxon>
        <taxon>Bacillota</taxon>
        <taxon>Clostridia</taxon>
        <taxon>Eubacteriales</taxon>
        <taxon>Clostridiaceae</taxon>
        <taxon>Clostridium</taxon>
    </lineage>
</organism>
<dbReference type="HOGENOM" id="CLU_013442_5_1_9"/>
<dbReference type="RefSeq" id="WP_002606564.1">
    <property type="nucleotide sequence ID" value="NZ_KB850943.1"/>
</dbReference>
<dbReference type="EMBL" id="AGYV01000001">
    <property type="protein sequence ID" value="ENY88414.1"/>
    <property type="molecule type" value="Genomic_DNA"/>
</dbReference>
<dbReference type="GO" id="GO:0003700">
    <property type="term" value="F:DNA-binding transcription factor activity"/>
    <property type="evidence" value="ECO:0007669"/>
    <property type="project" value="InterPro"/>
</dbReference>
<feature type="domain" description="PRD" evidence="6">
    <location>
        <begin position="189"/>
        <end position="294"/>
    </location>
</feature>
<dbReference type="PATRIC" id="fig|999413.4.peg.901"/>